<dbReference type="EMBL" id="PYSW02000003">
    <property type="protein sequence ID" value="KAG2393042.1"/>
    <property type="molecule type" value="Genomic_DNA"/>
</dbReference>
<keyword evidence="5" id="KW-1185">Reference proteome</keyword>
<evidence type="ECO:0000259" key="3">
    <source>
        <dbReference type="Pfam" id="PF05670"/>
    </source>
</evidence>
<feature type="compositionally biased region" description="Acidic residues" evidence="2">
    <location>
        <begin position="199"/>
        <end position="208"/>
    </location>
</feature>
<evidence type="ECO:0000256" key="2">
    <source>
        <dbReference type="SAM" id="MobiDB-lite"/>
    </source>
</evidence>
<comment type="caution">
    <text evidence="4">The sequence shown here is derived from an EMBL/GenBank/DDBJ whole genome shotgun (WGS) entry which is preliminary data.</text>
</comment>
<feature type="region of interest" description="Disordered" evidence="2">
    <location>
        <begin position="139"/>
        <end position="217"/>
    </location>
</feature>
<dbReference type="AlphaFoldDB" id="A0AA88H585"/>
<evidence type="ECO:0000256" key="1">
    <source>
        <dbReference type="ARBA" id="ARBA00008998"/>
    </source>
</evidence>
<dbReference type="InterPro" id="IPR039730">
    <property type="entry name" value="Jlp2/Ccd25"/>
</dbReference>
<comment type="similarity">
    <text evidence="1">Belongs to the CCDC25 family.</text>
</comment>
<dbReference type="Proteomes" id="UP000816034">
    <property type="component" value="Unassembled WGS sequence"/>
</dbReference>
<dbReference type="InterPro" id="IPR008532">
    <property type="entry name" value="NFACT_RNA-bd"/>
</dbReference>
<dbReference type="RefSeq" id="XP_044554936.1">
    <property type="nucleotide sequence ID" value="XM_044699826.1"/>
</dbReference>
<dbReference type="GeneID" id="68102073"/>
<protein>
    <recommendedName>
        <fullName evidence="3">NFACT RNA-binding domain-containing protein</fullName>
    </recommendedName>
</protein>
<feature type="compositionally biased region" description="Basic and acidic residues" evidence="2">
    <location>
        <begin position="139"/>
        <end position="182"/>
    </location>
</feature>
<sequence length="217" mass="25765">MVYFFTCIDPTYTVYMGRDKFENEDLIKYSWPEDVWFHVDNFSSAHVYLRLKSGQTINDIPKEVVEDLAQLTKYNSIQGKKEPQVKVIYTMASNLKKTGDMDTGEVGFFDRKAVRHIVIQKNKEIVNRLNKTQVEKEVDLEKEKANRDKNEREKQKLQSKERAKKEKEEYERRKKEAEEKSYDNLFTKKSRNPHANDDFFGDGQDDEIENKNLDDLF</sequence>
<gene>
    <name evidence="4" type="ORF">C9374_009619</name>
</gene>
<dbReference type="Pfam" id="PF05670">
    <property type="entry name" value="NFACT-R_1"/>
    <property type="match status" value="1"/>
</dbReference>
<name>A0AA88H585_NAELO</name>
<dbReference type="PANTHER" id="PTHR13049">
    <property type="entry name" value="DUF814-RELATED"/>
    <property type="match status" value="1"/>
</dbReference>
<evidence type="ECO:0000313" key="5">
    <source>
        <dbReference type="Proteomes" id="UP000816034"/>
    </source>
</evidence>
<evidence type="ECO:0000313" key="4">
    <source>
        <dbReference type="EMBL" id="KAG2393042.1"/>
    </source>
</evidence>
<feature type="domain" description="NFACT RNA-binding" evidence="3">
    <location>
        <begin position="1"/>
        <end position="108"/>
    </location>
</feature>
<dbReference type="PANTHER" id="PTHR13049:SF2">
    <property type="entry name" value="COILED-COIL DOMAIN-CONTAINING PROTEIN 25"/>
    <property type="match status" value="1"/>
</dbReference>
<reference evidence="4 5" key="1">
    <citation type="journal article" date="2018" name="BMC Genomics">
        <title>The genome of Naegleria lovaniensis, the basis for a comparative approach to unravel pathogenicity factors of the human pathogenic amoeba N. fowleri.</title>
        <authorList>
            <person name="Liechti N."/>
            <person name="Schurch N."/>
            <person name="Bruggmann R."/>
            <person name="Wittwer M."/>
        </authorList>
    </citation>
    <scope>NUCLEOTIDE SEQUENCE [LARGE SCALE GENOMIC DNA]</scope>
    <source>
        <strain evidence="4 5">ATCC 30569</strain>
    </source>
</reference>
<organism evidence="4 5">
    <name type="scientific">Naegleria lovaniensis</name>
    <name type="common">Amoeba</name>
    <dbReference type="NCBI Taxonomy" id="51637"/>
    <lineage>
        <taxon>Eukaryota</taxon>
        <taxon>Discoba</taxon>
        <taxon>Heterolobosea</taxon>
        <taxon>Tetramitia</taxon>
        <taxon>Eutetramitia</taxon>
        <taxon>Vahlkampfiidae</taxon>
        <taxon>Naegleria</taxon>
    </lineage>
</organism>
<proteinExistence type="inferred from homology"/>
<accession>A0AA88H585</accession>